<name>A0AAE0EN22_9CHLO</name>
<dbReference type="PRINTS" id="PR00722">
    <property type="entry name" value="CHYMOTRYPSIN"/>
</dbReference>
<dbReference type="InterPro" id="IPR001254">
    <property type="entry name" value="Trypsin_dom"/>
</dbReference>
<dbReference type="Proteomes" id="UP001190700">
    <property type="component" value="Unassembled WGS sequence"/>
</dbReference>
<feature type="transmembrane region" description="Helical" evidence="2">
    <location>
        <begin position="12"/>
        <end position="34"/>
    </location>
</feature>
<keyword evidence="2" id="KW-1133">Transmembrane helix</keyword>
<dbReference type="GO" id="GO:0006508">
    <property type="term" value="P:proteolysis"/>
    <property type="evidence" value="ECO:0007669"/>
    <property type="project" value="InterPro"/>
</dbReference>
<dbReference type="PROSITE" id="PS00134">
    <property type="entry name" value="TRYPSIN_HIS"/>
    <property type="match status" value="1"/>
</dbReference>
<dbReference type="GO" id="GO:0004252">
    <property type="term" value="F:serine-type endopeptidase activity"/>
    <property type="evidence" value="ECO:0007669"/>
    <property type="project" value="InterPro"/>
</dbReference>
<proteinExistence type="predicted"/>
<dbReference type="PANTHER" id="PTHR24252">
    <property type="entry name" value="ACROSIN-RELATED"/>
    <property type="match status" value="1"/>
</dbReference>
<evidence type="ECO:0000256" key="2">
    <source>
        <dbReference type="SAM" id="Phobius"/>
    </source>
</evidence>
<evidence type="ECO:0000313" key="5">
    <source>
        <dbReference type="Proteomes" id="UP001190700"/>
    </source>
</evidence>
<dbReference type="InterPro" id="IPR018114">
    <property type="entry name" value="TRYPSIN_HIS"/>
</dbReference>
<feature type="domain" description="Peptidase S1" evidence="3">
    <location>
        <begin position="433"/>
        <end position="705"/>
    </location>
</feature>
<keyword evidence="1" id="KW-1015">Disulfide bond</keyword>
<dbReference type="InterPro" id="IPR009003">
    <property type="entry name" value="Peptidase_S1_PA"/>
</dbReference>
<evidence type="ECO:0000256" key="1">
    <source>
        <dbReference type="ARBA" id="ARBA00023157"/>
    </source>
</evidence>
<evidence type="ECO:0000259" key="3">
    <source>
        <dbReference type="PROSITE" id="PS50240"/>
    </source>
</evidence>
<accession>A0AAE0EN22</accession>
<comment type="caution">
    <text evidence="4">The sequence shown here is derived from an EMBL/GenBank/DDBJ whole genome shotgun (WGS) entry which is preliminary data.</text>
</comment>
<dbReference type="EMBL" id="LGRX02035483">
    <property type="protein sequence ID" value="KAK3234578.1"/>
    <property type="molecule type" value="Genomic_DNA"/>
</dbReference>
<dbReference type="Gene3D" id="2.40.10.10">
    <property type="entry name" value="Trypsin-like serine proteases"/>
    <property type="match status" value="1"/>
</dbReference>
<dbReference type="SUPFAM" id="SSF50494">
    <property type="entry name" value="Trypsin-like serine proteases"/>
    <property type="match status" value="1"/>
</dbReference>
<keyword evidence="5" id="KW-1185">Reference proteome</keyword>
<sequence length="708" mass="79853">MKRFHFRRCFNVCCELLIVIVVCIFSVAITWHLLVVNESDDTDAPSGNEERATENANVIELLPQVSGSFTLSDTYERHHRLQVRLSAVSKQNTWRTNDHRVCDEIKETGYSKDEAKIVECNVSLCQTVSNSDCALVDLQLAFVDRKSRNRFVRNTLDDLVDKRIVTESVRSNSWAPRDVARWNHHFMNVDSRFRIKALVSWSTPDQEVIYLYEGHFVDSNYAVVAIEKSVSPVSPIYKPVPNMPIDIILSANDILGARMSEVVGLPKEFAEKDTRIEWKLYILDRLEQKNVEAPGMLLSFGTLTKTTYYNRVFIASPQRGDYGLHIKNVMGYGFCLPLRHTRSTAEITQPSRETHYRSFFGFYSVTSYGKFISGSANLASSNSSDETALLKFQFPYASHTQDKKCVSKLTSNESIRSTKGSSVVERQSTIPRIVGGTKVNVTHRYSFMVSLQGAFDRTDNNVHAHVCGGSLIAPDVVLTAAHCVNPKFAKSKIADAKCDQGIHHADLGRTMLTEDNDQECIEEIPVKDVVIHPLYDPVTLAYDVALVFLVGGSSFEPIEMYDPRKSDFHHRIDVEKIKVYALGWGHTAFRGHISDHLMIMSTFVYDREECKKRYANVALPSGGTATIEGVRLNDDNFCAYHKVHDKVVDSCQGDSGGGVFFKRNDKYYLFGLVSFGYECAYKSSVVPGVYANVTHVIDWINKNLHGTR</sequence>
<organism evidence="4 5">
    <name type="scientific">Cymbomonas tetramitiformis</name>
    <dbReference type="NCBI Taxonomy" id="36881"/>
    <lineage>
        <taxon>Eukaryota</taxon>
        <taxon>Viridiplantae</taxon>
        <taxon>Chlorophyta</taxon>
        <taxon>Pyramimonadophyceae</taxon>
        <taxon>Pyramimonadales</taxon>
        <taxon>Pyramimonadaceae</taxon>
        <taxon>Cymbomonas</taxon>
    </lineage>
</organism>
<dbReference type="InterPro" id="IPR001314">
    <property type="entry name" value="Peptidase_S1A"/>
</dbReference>
<dbReference type="CDD" id="cd00190">
    <property type="entry name" value="Tryp_SPc"/>
    <property type="match status" value="1"/>
</dbReference>
<gene>
    <name evidence="4" type="ORF">CYMTET_55129</name>
</gene>
<dbReference type="SMART" id="SM00020">
    <property type="entry name" value="Tryp_SPc"/>
    <property type="match status" value="1"/>
</dbReference>
<evidence type="ECO:0000313" key="4">
    <source>
        <dbReference type="EMBL" id="KAK3234578.1"/>
    </source>
</evidence>
<keyword evidence="2" id="KW-0472">Membrane</keyword>
<protein>
    <recommendedName>
        <fullName evidence="3">Peptidase S1 domain-containing protein</fullName>
    </recommendedName>
</protein>
<dbReference type="PROSITE" id="PS50240">
    <property type="entry name" value="TRYPSIN_DOM"/>
    <property type="match status" value="1"/>
</dbReference>
<dbReference type="Pfam" id="PF00089">
    <property type="entry name" value="Trypsin"/>
    <property type="match status" value="1"/>
</dbReference>
<reference evidence="4 5" key="1">
    <citation type="journal article" date="2015" name="Genome Biol. Evol.">
        <title>Comparative Genomics of a Bacterivorous Green Alga Reveals Evolutionary Causalities and Consequences of Phago-Mixotrophic Mode of Nutrition.</title>
        <authorList>
            <person name="Burns J.A."/>
            <person name="Paasch A."/>
            <person name="Narechania A."/>
            <person name="Kim E."/>
        </authorList>
    </citation>
    <scope>NUCLEOTIDE SEQUENCE [LARGE SCALE GENOMIC DNA]</scope>
    <source>
        <strain evidence="4 5">PLY_AMNH</strain>
    </source>
</reference>
<dbReference type="AlphaFoldDB" id="A0AAE0EN22"/>
<dbReference type="PANTHER" id="PTHR24252:SF7">
    <property type="entry name" value="HYALIN"/>
    <property type="match status" value="1"/>
</dbReference>
<dbReference type="InterPro" id="IPR043504">
    <property type="entry name" value="Peptidase_S1_PA_chymotrypsin"/>
</dbReference>
<keyword evidence="2" id="KW-0812">Transmembrane</keyword>